<evidence type="ECO:0000256" key="2">
    <source>
        <dbReference type="ARBA" id="ARBA00022982"/>
    </source>
</evidence>
<evidence type="ECO:0000256" key="5">
    <source>
        <dbReference type="PIRNR" id="PIRNR000077"/>
    </source>
</evidence>
<dbReference type="FunFam" id="3.40.30.10:FF:000001">
    <property type="entry name" value="Thioredoxin"/>
    <property type="match status" value="1"/>
</dbReference>
<dbReference type="InterPro" id="IPR036249">
    <property type="entry name" value="Thioredoxin-like_sf"/>
</dbReference>
<dbReference type="Proteomes" id="UP001489004">
    <property type="component" value="Unassembled WGS sequence"/>
</dbReference>
<dbReference type="InterPro" id="IPR013766">
    <property type="entry name" value="Thioredoxin_domain"/>
</dbReference>
<comment type="caution">
    <text evidence="9">The sequence shown here is derived from an EMBL/GenBank/DDBJ whole genome shotgun (WGS) entry which is preliminary data.</text>
</comment>
<dbReference type="NCBIfam" id="TIGR01068">
    <property type="entry name" value="thioredoxin"/>
    <property type="match status" value="1"/>
</dbReference>
<dbReference type="PANTHER" id="PTHR45663">
    <property type="entry name" value="GEO12009P1"/>
    <property type="match status" value="1"/>
</dbReference>
<keyword evidence="1" id="KW-0813">Transport</keyword>
<feature type="domain" description="Thioredoxin" evidence="8">
    <location>
        <begin position="1"/>
        <end position="109"/>
    </location>
</feature>
<feature type="disulfide bond" description="Redox-active" evidence="7">
    <location>
        <begin position="31"/>
        <end position="34"/>
    </location>
</feature>
<dbReference type="GO" id="GO:0015035">
    <property type="term" value="F:protein-disulfide reductase activity"/>
    <property type="evidence" value="ECO:0007669"/>
    <property type="project" value="InterPro"/>
</dbReference>
<reference evidence="9 10" key="1">
    <citation type="journal article" date="2024" name="Nat. Commun.">
        <title>Phylogenomics reveals the evolutionary origins of lichenization in chlorophyte algae.</title>
        <authorList>
            <person name="Puginier C."/>
            <person name="Libourel C."/>
            <person name="Otte J."/>
            <person name="Skaloud P."/>
            <person name="Haon M."/>
            <person name="Grisel S."/>
            <person name="Petersen M."/>
            <person name="Berrin J.G."/>
            <person name="Delaux P.M."/>
            <person name="Dal Grande F."/>
            <person name="Keller J."/>
        </authorList>
    </citation>
    <scope>NUCLEOTIDE SEQUENCE [LARGE SCALE GENOMIC DNA]</scope>
    <source>
        <strain evidence="9 10">SAG 2043</strain>
    </source>
</reference>
<dbReference type="CDD" id="cd02947">
    <property type="entry name" value="TRX_family"/>
    <property type="match status" value="1"/>
</dbReference>
<dbReference type="PROSITE" id="PS00194">
    <property type="entry name" value="THIOREDOXIN_1"/>
    <property type="match status" value="1"/>
</dbReference>
<dbReference type="AlphaFoldDB" id="A0AAW1PI21"/>
<keyword evidence="10" id="KW-1185">Reference proteome</keyword>
<dbReference type="SUPFAM" id="SSF52833">
    <property type="entry name" value="Thioredoxin-like"/>
    <property type="match status" value="1"/>
</dbReference>
<dbReference type="Pfam" id="PF00085">
    <property type="entry name" value="Thioredoxin"/>
    <property type="match status" value="1"/>
</dbReference>
<evidence type="ECO:0000256" key="6">
    <source>
        <dbReference type="PIRSR" id="PIRSR000077-1"/>
    </source>
</evidence>
<dbReference type="Gene3D" id="3.40.30.10">
    <property type="entry name" value="Glutaredoxin"/>
    <property type="match status" value="1"/>
</dbReference>
<name>A0AAW1PI21_9CHLO</name>
<evidence type="ECO:0000256" key="4">
    <source>
        <dbReference type="ARBA" id="ARBA00023284"/>
    </source>
</evidence>
<dbReference type="PIRSF" id="PIRSF000077">
    <property type="entry name" value="Thioredoxin"/>
    <property type="match status" value="1"/>
</dbReference>
<dbReference type="GO" id="GO:0005737">
    <property type="term" value="C:cytoplasm"/>
    <property type="evidence" value="ECO:0007669"/>
    <property type="project" value="TreeGrafter"/>
</dbReference>
<feature type="site" description="Deprotonates C-terminal active site Cys" evidence="6">
    <location>
        <position position="25"/>
    </location>
</feature>
<dbReference type="InterPro" id="IPR017937">
    <property type="entry name" value="Thioredoxin_CS"/>
</dbReference>
<evidence type="ECO:0000313" key="10">
    <source>
        <dbReference type="Proteomes" id="UP001489004"/>
    </source>
</evidence>
<sequence>MLCYDVGEADFEAEVLKSDVPVLVDFWASWCGPCKLIAPTMDWAQQEYAGNLKVVKVEADPNPSLVEKYKVYGLPTILLIKDGELVPGSPNEGAISKPQLIKWLEKHGVATASAKSAS</sequence>
<proteinExistence type="inferred from homology"/>
<evidence type="ECO:0000256" key="1">
    <source>
        <dbReference type="ARBA" id="ARBA00022448"/>
    </source>
</evidence>
<accession>A0AAW1PI21</accession>
<keyword evidence="2" id="KW-0249">Electron transport</keyword>
<comment type="similarity">
    <text evidence="5">Belongs to the thioredoxin family.</text>
</comment>
<feature type="active site" description="Nucleophile" evidence="6">
    <location>
        <position position="34"/>
    </location>
</feature>
<evidence type="ECO:0000256" key="7">
    <source>
        <dbReference type="PIRSR" id="PIRSR000077-4"/>
    </source>
</evidence>
<dbReference type="PRINTS" id="PR00421">
    <property type="entry name" value="THIOREDOXIN"/>
</dbReference>
<feature type="site" description="Contributes to redox potential value" evidence="6">
    <location>
        <position position="33"/>
    </location>
</feature>
<evidence type="ECO:0000259" key="8">
    <source>
        <dbReference type="PROSITE" id="PS51352"/>
    </source>
</evidence>
<dbReference type="PROSITE" id="PS51352">
    <property type="entry name" value="THIOREDOXIN_2"/>
    <property type="match status" value="1"/>
</dbReference>
<dbReference type="InterPro" id="IPR005746">
    <property type="entry name" value="Thioredoxin"/>
</dbReference>
<dbReference type="EMBL" id="JALJOR010000011">
    <property type="protein sequence ID" value="KAK9809061.1"/>
    <property type="molecule type" value="Genomic_DNA"/>
</dbReference>
<keyword evidence="3 7" id="KW-1015">Disulfide bond</keyword>
<evidence type="ECO:0000313" key="9">
    <source>
        <dbReference type="EMBL" id="KAK9809061.1"/>
    </source>
</evidence>
<organism evidence="9 10">
    <name type="scientific">[Myrmecia] bisecta</name>
    <dbReference type="NCBI Taxonomy" id="41462"/>
    <lineage>
        <taxon>Eukaryota</taxon>
        <taxon>Viridiplantae</taxon>
        <taxon>Chlorophyta</taxon>
        <taxon>core chlorophytes</taxon>
        <taxon>Trebouxiophyceae</taxon>
        <taxon>Trebouxiales</taxon>
        <taxon>Trebouxiaceae</taxon>
        <taxon>Myrmecia</taxon>
    </lineage>
</organism>
<evidence type="ECO:0000256" key="3">
    <source>
        <dbReference type="ARBA" id="ARBA00023157"/>
    </source>
</evidence>
<feature type="active site" description="Nucleophile" evidence="6">
    <location>
        <position position="31"/>
    </location>
</feature>
<protein>
    <recommendedName>
        <fullName evidence="5">Thioredoxin</fullName>
    </recommendedName>
</protein>
<gene>
    <name evidence="9" type="ORF">WJX72_008730</name>
</gene>
<keyword evidence="4 7" id="KW-0676">Redox-active center</keyword>
<feature type="site" description="Contributes to redox potential value" evidence="6">
    <location>
        <position position="32"/>
    </location>
</feature>
<dbReference type="PANTHER" id="PTHR45663:SF22">
    <property type="entry name" value="THIOREDOXIN X, CHLOROPLASTIC"/>
    <property type="match status" value="1"/>
</dbReference>